<dbReference type="GO" id="GO:0046872">
    <property type="term" value="F:metal ion binding"/>
    <property type="evidence" value="ECO:0007669"/>
    <property type="project" value="UniProtKB-KW"/>
</dbReference>
<dbReference type="EMBL" id="VDUZ01000018">
    <property type="protein sequence ID" value="TXL74437.1"/>
    <property type="molecule type" value="Genomic_DNA"/>
</dbReference>
<dbReference type="InterPro" id="IPR010275">
    <property type="entry name" value="MepK"/>
</dbReference>
<evidence type="ECO:0000256" key="11">
    <source>
        <dbReference type="ARBA" id="ARBA00093666"/>
    </source>
</evidence>
<keyword evidence="7" id="KW-0862">Zinc</keyword>
<keyword evidence="15" id="KW-1185">Reference proteome</keyword>
<keyword evidence="8" id="KW-0482">Metalloprotease</keyword>
<dbReference type="PANTHER" id="PTHR37425:SF1">
    <property type="entry name" value="OUTER MEMBRANE PROTEIN"/>
    <property type="match status" value="1"/>
</dbReference>
<keyword evidence="9" id="KW-0961">Cell wall biogenesis/degradation</keyword>
<dbReference type="RefSeq" id="WP_147848116.1">
    <property type="nucleotide sequence ID" value="NZ_VDUZ01000018.1"/>
</dbReference>
<proteinExistence type="inferred from homology"/>
<keyword evidence="4" id="KW-0479">Metal-binding</keyword>
<evidence type="ECO:0000256" key="1">
    <source>
        <dbReference type="ARBA" id="ARBA00001947"/>
    </source>
</evidence>
<evidence type="ECO:0000256" key="9">
    <source>
        <dbReference type="ARBA" id="ARBA00023316"/>
    </source>
</evidence>
<accession>A0A5C8PLC8</accession>
<dbReference type="Gene3D" id="3.30.1380.10">
    <property type="match status" value="1"/>
</dbReference>
<evidence type="ECO:0000256" key="8">
    <source>
        <dbReference type="ARBA" id="ARBA00023049"/>
    </source>
</evidence>
<evidence type="ECO:0000256" key="13">
    <source>
        <dbReference type="SAM" id="SignalP"/>
    </source>
</evidence>
<dbReference type="AlphaFoldDB" id="A0A5C8PLC8"/>
<evidence type="ECO:0000256" key="5">
    <source>
        <dbReference type="ARBA" id="ARBA00022729"/>
    </source>
</evidence>
<gene>
    <name evidence="14" type="ORF">FHP25_16865</name>
</gene>
<dbReference type="PANTHER" id="PTHR37425">
    <property type="match status" value="1"/>
</dbReference>
<dbReference type="InterPro" id="IPR009045">
    <property type="entry name" value="Zn_M74/Hedgehog-like"/>
</dbReference>
<evidence type="ECO:0000256" key="12">
    <source>
        <dbReference type="SAM" id="MobiDB-lite"/>
    </source>
</evidence>
<dbReference type="SUPFAM" id="SSF55166">
    <property type="entry name" value="Hedgehog/DD-peptidase"/>
    <property type="match status" value="1"/>
</dbReference>
<sequence>MTAAKFVTALLAFGVGMSIVSSGMAQSTALPPAVKQAPPKKVTAKRAVATAQKPVTKPVAASRNVKGTATRPATVAKTTGSKTAVGKPGQQVAARQVARGPVARANGGRAISSRAPSTLRSTRFGAVPVMPSLYAPPQEKLPPPPDDGSPRTLSFYSVNTQESVTVTYRRDGRYVQSELDKVNAFLRDSRNGDQVQMDPQLFDVLWHVQRNLGTDGPYQVLSAYRSPETNAWLASASRGVASDSLHMRGQAMDVKLPGFSPYQIREAARALGLGGVGYYPRSGFVHLDTGPVRYW</sequence>
<comment type="similarity">
    <text evidence="10">Belongs to the peptidase M15 family.</text>
</comment>
<organism evidence="14 15">
    <name type="scientific">Vineibacter terrae</name>
    <dbReference type="NCBI Taxonomy" id="2586908"/>
    <lineage>
        <taxon>Bacteria</taxon>
        <taxon>Pseudomonadati</taxon>
        <taxon>Pseudomonadota</taxon>
        <taxon>Alphaproteobacteria</taxon>
        <taxon>Hyphomicrobiales</taxon>
        <taxon>Vineibacter</taxon>
    </lineage>
</organism>
<dbReference type="CDD" id="cd14844">
    <property type="entry name" value="Zn-DD-carboxypeptidase_like"/>
    <property type="match status" value="1"/>
</dbReference>
<evidence type="ECO:0000256" key="2">
    <source>
        <dbReference type="ARBA" id="ARBA00004776"/>
    </source>
</evidence>
<keyword evidence="5 13" id="KW-0732">Signal</keyword>
<dbReference type="GO" id="GO:0008237">
    <property type="term" value="F:metallopeptidase activity"/>
    <property type="evidence" value="ECO:0007669"/>
    <property type="project" value="UniProtKB-KW"/>
</dbReference>
<evidence type="ECO:0000256" key="4">
    <source>
        <dbReference type="ARBA" id="ARBA00022723"/>
    </source>
</evidence>
<dbReference type="GO" id="GO:0071555">
    <property type="term" value="P:cell wall organization"/>
    <property type="evidence" value="ECO:0007669"/>
    <property type="project" value="UniProtKB-KW"/>
</dbReference>
<dbReference type="Pfam" id="PF05951">
    <property type="entry name" value="Peptidase_M15_2"/>
    <property type="match status" value="1"/>
</dbReference>
<reference evidence="14 15" key="1">
    <citation type="submission" date="2019-06" db="EMBL/GenBank/DDBJ databases">
        <title>New taxonomy in bacterial strain CC-CFT640, isolated from vineyard.</title>
        <authorList>
            <person name="Lin S.-Y."/>
            <person name="Tsai C.-F."/>
            <person name="Young C.-C."/>
        </authorList>
    </citation>
    <scope>NUCLEOTIDE SEQUENCE [LARGE SCALE GENOMIC DNA]</scope>
    <source>
        <strain evidence="14 15">CC-CFT640</strain>
    </source>
</reference>
<evidence type="ECO:0000256" key="6">
    <source>
        <dbReference type="ARBA" id="ARBA00022801"/>
    </source>
</evidence>
<evidence type="ECO:0000256" key="7">
    <source>
        <dbReference type="ARBA" id="ARBA00022833"/>
    </source>
</evidence>
<evidence type="ECO:0000313" key="15">
    <source>
        <dbReference type="Proteomes" id="UP000321638"/>
    </source>
</evidence>
<evidence type="ECO:0000256" key="3">
    <source>
        <dbReference type="ARBA" id="ARBA00022670"/>
    </source>
</evidence>
<name>A0A5C8PLC8_9HYPH</name>
<evidence type="ECO:0000256" key="10">
    <source>
        <dbReference type="ARBA" id="ARBA00093448"/>
    </source>
</evidence>
<comment type="pathway">
    <text evidence="2">Cell wall biogenesis; cell wall polysaccharide biosynthesis.</text>
</comment>
<evidence type="ECO:0000313" key="14">
    <source>
        <dbReference type="EMBL" id="TXL74437.1"/>
    </source>
</evidence>
<dbReference type="GO" id="GO:0006508">
    <property type="term" value="P:proteolysis"/>
    <property type="evidence" value="ECO:0007669"/>
    <property type="project" value="UniProtKB-KW"/>
</dbReference>
<comment type="cofactor">
    <cofactor evidence="1">
        <name>Zn(2+)</name>
        <dbReference type="ChEBI" id="CHEBI:29105"/>
    </cofactor>
</comment>
<comment type="caution">
    <text evidence="14">The sequence shown here is derived from an EMBL/GenBank/DDBJ whole genome shotgun (WGS) entry which is preliminary data.</text>
</comment>
<feature type="region of interest" description="Disordered" evidence="12">
    <location>
        <begin position="71"/>
        <end position="91"/>
    </location>
</feature>
<keyword evidence="6" id="KW-0378">Hydrolase</keyword>
<protein>
    <recommendedName>
        <fullName evidence="11">Murein endopeptidase K</fullName>
    </recommendedName>
</protein>
<dbReference type="OrthoDB" id="9782994at2"/>
<keyword evidence="3" id="KW-0645">Protease</keyword>
<feature type="signal peptide" evidence="13">
    <location>
        <begin position="1"/>
        <end position="25"/>
    </location>
</feature>
<dbReference type="Proteomes" id="UP000321638">
    <property type="component" value="Unassembled WGS sequence"/>
</dbReference>
<feature type="chain" id="PRO_5022755922" description="Murein endopeptidase K" evidence="13">
    <location>
        <begin position="26"/>
        <end position="295"/>
    </location>
</feature>